<proteinExistence type="predicted"/>
<gene>
    <name evidence="3" type="ORF">CCR94_15795</name>
</gene>
<comment type="caution">
    <text evidence="3">The sequence shown here is derived from an EMBL/GenBank/DDBJ whole genome shotgun (WGS) entry which is preliminary data.</text>
</comment>
<keyword evidence="4" id="KW-1185">Reference proteome</keyword>
<feature type="domain" description="Anti-sigma factor NepR" evidence="2">
    <location>
        <begin position="21"/>
        <end position="51"/>
    </location>
</feature>
<dbReference type="AlphaFoldDB" id="A0A2S6N3R9"/>
<reference evidence="3 4" key="1">
    <citation type="journal article" date="2018" name="Arch. Microbiol.">
        <title>New insights into the metabolic potential of the phototrophic purple bacterium Rhodopila globiformis DSM 161(T) from its draft genome sequence and evidence for a vanadium-dependent nitrogenase.</title>
        <authorList>
            <person name="Imhoff J.F."/>
            <person name="Rahn T."/>
            <person name="Kunzel S."/>
            <person name="Neulinger S.C."/>
        </authorList>
    </citation>
    <scope>NUCLEOTIDE SEQUENCE [LARGE SCALE GENOMIC DNA]</scope>
    <source>
        <strain evidence="3 4">DSM 16996</strain>
    </source>
</reference>
<dbReference type="InterPro" id="IPR041649">
    <property type="entry name" value="NepR"/>
</dbReference>
<evidence type="ECO:0000256" key="1">
    <source>
        <dbReference type="SAM" id="MobiDB-lite"/>
    </source>
</evidence>
<evidence type="ECO:0000313" key="3">
    <source>
        <dbReference type="EMBL" id="PPQ29271.1"/>
    </source>
</evidence>
<name>A0A2S6N3R9_9HYPH</name>
<evidence type="ECO:0000313" key="4">
    <source>
        <dbReference type="Proteomes" id="UP000239089"/>
    </source>
</evidence>
<sequence length="76" mass="8385">MERTQEPAAQKPPLEEKLQLHLGDKLKMLFAETARSPMPDRFASLLDQLESVGLKGVQPRNGPKHDGADDSSEACK</sequence>
<dbReference type="Proteomes" id="UP000239089">
    <property type="component" value="Unassembled WGS sequence"/>
</dbReference>
<feature type="compositionally biased region" description="Basic and acidic residues" evidence="1">
    <location>
        <begin position="63"/>
        <end position="76"/>
    </location>
</feature>
<dbReference type="EMBL" id="NHSJ01000096">
    <property type="protein sequence ID" value="PPQ29271.1"/>
    <property type="molecule type" value="Genomic_DNA"/>
</dbReference>
<feature type="region of interest" description="Disordered" evidence="1">
    <location>
        <begin position="54"/>
        <end position="76"/>
    </location>
</feature>
<dbReference type="RefSeq" id="WP_104508816.1">
    <property type="nucleotide sequence ID" value="NZ_JACIGC010000010.1"/>
</dbReference>
<evidence type="ECO:0000259" key="2">
    <source>
        <dbReference type="Pfam" id="PF18557"/>
    </source>
</evidence>
<protein>
    <recommendedName>
        <fullName evidence="2">Anti-sigma factor NepR domain-containing protein</fullName>
    </recommendedName>
</protein>
<dbReference type="OrthoDB" id="8454456at2"/>
<organism evidence="3 4">
    <name type="scientific">Rhodoblastus sphagnicola</name>
    <dbReference type="NCBI Taxonomy" id="333368"/>
    <lineage>
        <taxon>Bacteria</taxon>
        <taxon>Pseudomonadati</taxon>
        <taxon>Pseudomonadota</taxon>
        <taxon>Alphaproteobacteria</taxon>
        <taxon>Hyphomicrobiales</taxon>
        <taxon>Rhodoblastaceae</taxon>
        <taxon>Rhodoblastus</taxon>
    </lineage>
</organism>
<accession>A0A2S6N3R9</accession>
<dbReference type="Pfam" id="PF18557">
    <property type="entry name" value="NepR"/>
    <property type="match status" value="1"/>
</dbReference>